<organism evidence="2 3">
    <name type="scientific">Vitreoscilla massiliensis</name>
    <dbReference type="NCBI Taxonomy" id="1689272"/>
    <lineage>
        <taxon>Bacteria</taxon>
        <taxon>Pseudomonadati</taxon>
        <taxon>Pseudomonadota</taxon>
        <taxon>Betaproteobacteria</taxon>
        <taxon>Neisseriales</taxon>
        <taxon>Neisseriaceae</taxon>
        <taxon>Vitreoscilla</taxon>
    </lineage>
</organism>
<feature type="chain" id="PRO_5045425213" evidence="1">
    <location>
        <begin position="20"/>
        <end position="152"/>
    </location>
</feature>
<protein>
    <submittedName>
        <fullName evidence="2">Uncharacterized protein</fullName>
    </submittedName>
</protein>
<dbReference type="Proteomes" id="UP000832011">
    <property type="component" value="Chromosome"/>
</dbReference>
<name>A0ABY4E250_9NEIS</name>
<reference evidence="2 3" key="1">
    <citation type="journal article" date="2022" name="Res Sq">
        <title>Evolution of multicellular longitudinally dividing oral cavity symbionts (Neisseriaceae).</title>
        <authorList>
            <person name="Nyongesa S."/>
            <person name="Weber P."/>
            <person name="Bernet E."/>
            <person name="Pullido F."/>
            <person name="Nieckarz M."/>
            <person name="Delaby M."/>
            <person name="Nieves C."/>
            <person name="Viehboeck T."/>
            <person name="Krause N."/>
            <person name="Rivera-Millot A."/>
            <person name="Nakamura A."/>
            <person name="Vischer N."/>
            <person name="VanNieuwenhze M."/>
            <person name="Brun Y."/>
            <person name="Cava F."/>
            <person name="Bulgheresi S."/>
            <person name="Veyrier F."/>
        </authorList>
    </citation>
    <scope>NUCLEOTIDE SEQUENCE [LARGE SCALE GENOMIC DNA]</scope>
    <source>
        <strain evidence="2 3">SN4</strain>
    </source>
</reference>
<proteinExistence type="predicted"/>
<accession>A0ABY4E250</accession>
<sequence>MKKWLLAALFWGCGSVALASLSMPTVQGVALGESLNSTKKKLGKPLRQQYTAPNVCNRDARDLELHYRGMVVTLIETARHQYIVSDVEITAQPWKLNGVGIGDNGAKIQHTFGPTDMINGVMPYNTRGEPYGFDFIMHNNKVSKISYNSYLC</sequence>
<keyword evidence="3" id="KW-1185">Reference proteome</keyword>
<gene>
    <name evidence="2" type="ORF">LVJ82_02405</name>
</gene>
<dbReference type="EMBL" id="CP091511">
    <property type="protein sequence ID" value="UOO89859.1"/>
    <property type="molecule type" value="Genomic_DNA"/>
</dbReference>
<evidence type="ECO:0000313" key="3">
    <source>
        <dbReference type="Proteomes" id="UP000832011"/>
    </source>
</evidence>
<evidence type="ECO:0000313" key="2">
    <source>
        <dbReference type="EMBL" id="UOO89859.1"/>
    </source>
</evidence>
<dbReference type="RefSeq" id="WP_058356231.1">
    <property type="nucleotide sequence ID" value="NZ_CABKVG010000008.1"/>
</dbReference>
<keyword evidence="1" id="KW-0732">Signal</keyword>
<evidence type="ECO:0000256" key="1">
    <source>
        <dbReference type="SAM" id="SignalP"/>
    </source>
</evidence>
<feature type="signal peptide" evidence="1">
    <location>
        <begin position="1"/>
        <end position="19"/>
    </location>
</feature>